<dbReference type="EMBL" id="PXYW01000083">
    <property type="protein sequence ID" value="PSR30272.1"/>
    <property type="molecule type" value="Genomic_DNA"/>
</dbReference>
<feature type="non-terminal residue" evidence="1">
    <location>
        <position position="1"/>
    </location>
</feature>
<dbReference type="Proteomes" id="UP000242972">
    <property type="component" value="Unassembled WGS sequence"/>
</dbReference>
<proteinExistence type="predicted"/>
<evidence type="ECO:0000313" key="1">
    <source>
        <dbReference type="EMBL" id="PSR30272.1"/>
    </source>
</evidence>
<sequence length="75" mass="8494">GAPMARIRQQGGGIVAESYTVEGFLRAVDQLSQHYETLCQEVRSIQQTWWDVPDMAAAYAFLYGTWIQRAESQGR</sequence>
<name>A0A2T2X702_9FIRM</name>
<reference evidence="1 2" key="1">
    <citation type="journal article" date="2014" name="BMC Genomics">
        <title>Comparison of environmental and isolate Sulfobacillus genomes reveals diverse carbon, sulfur, nitrogen, and hydrogen metabolisms.</title>
        <authorList>
            <person name="Justice N.B."/>
            <person name="Norman A."/>
            <person name="Brown C.T."/>
            <person name="Singh A."/>
            <person name="Thomas B.C."/>
            <person name="Banfield J.F."/>
        </authorList>
    </citation>
    <scope>NUCLEOTIDE SEQUENCE [LARGE SCALE GENOMIC DNA]</scope>
    <source>
        <strain evidence="1">AMDSBA4</strain>
    </source>
</reference>
<protein>
    <submittedName>
        <fullName evidence="1">Uncharacterized protein</fullName>
    </submittedName>
</protein>
<gene>
    <name evidence="1" type="ORF">C7B46_18125</name>
</gene>
<dbReference type="AlphaFoldDB" id="A0A2T2X702"/>
<accession>A0A2T2X702</accession>
<comment type="caution">
    <text evidence="1">The sequence shown here is derived from an EMBL/GenBank/DDBJ whole genome shotgun (WGS) entry which is preliminary data.</text>
</comment>
<organism evidence="1 2">
    <name type="scientific">Sulfobacillus benefaciens</name>
    <dbReference type="NCBI Taxonomy" id="453960"/>
    <lineage>
        <taxon>Bacteria</taxon>
        <taxon>Bacillati</taxon>
        <taxon>Bacillota</taxon>
        <taxon>Clostridia</taxon>
        <taxon>Eubacteriales</taxon>
        <taxon>Clostridiales Family XVII. Incertae Sedis</taxon>
        <taxon>Sulfobacillus</taxon>
    </lineage>
</organism>
<evidence type="ECO:0000313" key="2">
    <source>
        <dbReference type="Proteomes" id="UP000242972"/>
    </source>
</evidence>